<evidence type="ECO:0000256" key="1">
    <source>
        <dbReference type="ARBA" id="ARBA00023277"/>
    </source>
</evidence>
<keyword evidence="1" id="KW-0119">Carbohydrate metabolism</keyword>
<protein>
    <submittedName>
        <fullName evidence="3">Epimerase</fullName>
    </submittedName>
</protein>
<gene>
    <name evidence="3" type="ORF">GCM10025881_09390</name>
</gene>
<evidence type="ECO:0000313" key="3">
    <source>
        <dbReference type="EMBL" id="GMA94115.1"/>
    </source>
</evidence>
<accession>A0ABQ6K3G2</accession>
<dbReference type="InterPro" id="IPR013022">
    <property type="entry name" value="Xyl_isomerase-like_TIM-brl"/>
</dbReference>
<dbReference type="InterPro" id="IPR036237">
    <property type="entry name" value="Xyl_isomerase-like_sf"/>
</dbReference>
<dbReference type="InterPro" id="IPR050312">
    <property type="entry name" value="IolE/XylAMocC-like"/>
</dbReference>
<dbReference type="SUPFAM" id="SSF51658">
    <property type="entry name" value="Xylose isomerase-like"/>
    <property type="match status" value="1"/>
</dbReference>
<dbReference type="RefSeq" id="WP_284253124.1">
    <property type="nucleotide sequence ID" value="NZ_BAAAQO010000003.1"/>
</dbReference>
<keyword evidence="4" id="KW-1185">Reference proteome</keyword>
<comment type="caution">
    <text evidence="3">The sequence shown here is derived from an EMBL/GenBank/DDBJ whole genome shotgun (WGS) entry which is preliminary data.</text>
</comment>
<dbReference type="EMBL" id="BSVB01000001">
    <property type="protein sequence ID" value="GMA94115.1"/>
    <property type="molecule type" value="Genomic_DNA"/>
</dbReference>
<dbReference type="Gene3D" id="3.20.20.150">
    <property type="entry name" value="Divalent-metal-dependent TIM barrel enzymes"/>
    <property type="match status" value="1"/>
</dbReference>
<proteinExistence type="predicted"/>
<evidence type="ECO:0000313" key="4">
    <source>
        <dbReference type="Proteomes" id="UP001157034"/>
    </source>
</evidence>
<reference evidence="4" key="1">
    <citation type="journal article" date="2019" name="Int. J. Syst. Evol. Microbiol.">
        <title>The Global Catalogue of Microorganisms (GCM) 10K type strain sequencing project: providing services to taxonomists for standard genome sequencing and annotation.</title>
        <authorList>
            <consortium name="The Broad Institute Genomics Platform"/>
            <consortium name="The Broad Institute Genome Sequencing Center for Infectious Disease"/>
            <person name="Wu L."/>
            <person name="Ma J."/>
        </authorList>
    </citation>
    <scope>NUCLEOTIDE SEQUENCE [LARGE SCALE GENOMIC DNA]</scope>
    <source>
        <strain evidence="4">NBRC 108894</strain>
    </source>
</reference>
<dbReference type="PANTHER" id="PTHR12110">
    <property type="entry name" value="HYDROXYPYRUVATE ISOMERASE"/>
    <property type="match status" value="1"/>
</dbReference>
<evidence type="ECO:0000259" key="2">
    <source>
        <dbReference type="Pfam" id="PF01261"/>
    </source>
</evidence>
<organism evidence="3 4">
    <name type="scientific">Pseudolysinimonas kribbensis</name>
    <dbReference type="NCBI Taxonomy" id="433641"/>
    <lineage>
        <taxon>Bacteria</taxon>
        <taxon>Bacillati</taxon>
        <taxon>Actinomycetota</taxon>
        <taxon>Actinomycetes</taxon>
        <taxon>Micrococcales</taxon>
        <taxon>Microbacteriaceae</taxon>
        <taxon>Pseudolysinimonas</taxon>
    </lineage>
</organism>
<sequence>MSSIGVHGLVFTGRFDAAGIERAITGAARAGFDLIEFPVFDPGEWDVDLTRALLAEHGLQATASLGLPEDRNVSSADPRVAAAGESFLSEVVDVVAGIGGTRLCGVIYGPLAKRFRAAEPEEVANGQAALGRVARAAAARGVRLSIEIVNRYETNIVNTAVQAVRYVDGIEAPVGIHLDTYHMNIEEPDMFSPVFTAGDRLDYVHIGESHRGYLGTGTVDFDSFFHALDAARYDGPIVFESFSSAVVSADLTGILGIWRNLWDDGDDLAAHANAYIRGALRAAATIRGH</sequence>
<dbReference type="PANTHER" id="PTHR12110:SF41">
    <property type="entry name" value="INOSOSE DEHYDRATASE"/>
    <property type="match status" value="1"/>
</dbReference>
<name>A0ABQ6K3G2_9MICO</name>
<dbReference type="Proteomes" id="UP001157034">
    <property type="component" value="Unassembled WGS sequence"/>
</dbReference>
<dbReference type="Pfam" id="PF01261">
    <property type="entry name" value="AP_endonuc_2"/>
    <property type="match status" value="1"/>
</dbReference>
<feature type="domain" description="Xylose isomerase-like TIM barrel" evidence="2">
    <location>
        <begin position="27"/>
        <end position="244"/>
    </location>
</feature>